<keyword evidence="3 5" id="KW-1133">Transmembrane helix</keyword>
<keyword evidence="2 5" id="KW-0812">Transmembrane</keyword>
<name>A0AB35RLK9_9ENTR</name>
<feature type="transmembrane region" description="Helical" evidence="5">
    <location>
        <begin position="315"/>
        <end position="336"/>
    </location>
</feature>
<organism evidence="7 8">
    <name type="scientific">Phytobacter ursingii</name>
    <dbReference type="NCBI Taxonomy" id="1972431"/>
    <lineage>
        <taxon>Bacteria</taxon>
        <taxon>Pseudomonadati</taxon>
        <taxon>Pseudomonadota</taxon>
        <taxon>Gammaproteobacteria</taxon>
        <taxon>Enterobacterales</taxon>
        <taxon>Enterobacteriaceae</taxon>
        <taxon>Phytobacter</taxon>
    </lineage>
</organism>
<feature type="transmembrane region" description="Helical" evidence="5">
    <location>
        <begin position="43"/>
        <end position="67"/>
    </location>
</feature>
<feature type="domain" description="Major facilitator superfamily (MFS) profile" evidence="6">
    <location>
        <begin position="14"/>
        <end position="406"/>
    </location>
</feature>
<keyword evidence="4 5" id="KW-0472">Membrane</keyword>
<dbReference type="InterPro" id="IPR036259">
    <property type="entry name" value="MFS_trans_sf"/>
</dbReference>
<feature type="transmembrane region" description="Helical" evidence="5">
    <location>
        <begin position="382"/>
        <end position="401"/>
    </location>
</feature>
<feature type="transmembrane region" description="Helical" evidence="5">
    <location>
        <begin position="172"/>
        <end position="193"/>
    </location>
</feature>
<dbReference type="RefSeq" id="WP_229222013.1">
    <property type="nucleotide sequence ID" value="NZ_JAWJAC010000006.1"/>
</dbReference>
<dbReference type="Gene3D" id="1.20.1250.20">
    <property type="entry name" value="MFS general substrate transporter like domains"/>
    <property type="match status" value="1"/>
</dbReference>
<comment type="caution">
    <text evidence="7">The sequence shown here is derived from an EMBL/GenBank/DDBJ whole genome shotgun (WGS) entry which is preliminary data.</text>
</comment>
<keyword evidence="1" id="KW-1003">Cell membrane</keyword>
<feature type="transmembrane region" description="Helical" evidence="5">
    <location>
        <begin position="145"/>
        <end position="166"/>
    </location>
</feature>
<evidence type="ECO:0000313" key="7">
    <source>
        <dbReference type="EMBL" id="MDV2862998.1"/>
    </source>
</evidence>
<evidence type="ECO:0000259" key="6">
    <source>
        <dbReference type="PROSITE" id="PS50850"/>
    </source>
</evidence>
<evidence type="ECO:0000256" key="1">
    <source>
        <dbReference type="ARBA" id="ARBA00022475"/>
    </source>
</evidence>
<proteinExistence type="predicted"/>
<feature type="transmembrane region" description="Helical" evidence="5">
    <location>
        <begin position="348"/>
        <end position="370"/>
    </location>
</feature>
<feature type="transmembrane region" description="Helical" evidence="5">
    <location>
        <begin position="227"/>
        <end position="248"/>
    </location>
</feature>
<accession>A0AB35RLK9</accession>
<dbReference type="InterPro" id="IPR050327">
    <property type="entry name" value="Proton-linked_MCT"/>
</dbReference>
<dbReference type="Proteomes" id="UP001286589">
    <property type="component" value="Unassembled WGS sequence"/>
</dbReference>
<evidence type="ECO:0000256" key="5">
    <source>
        <dbReference type="SAM" id="Phobius"/>
    </source>
</evidence>
<dbReference type="SUPFAM" id="SSF103473">
    <property type="entry name" value="MFS general substrate transporter"/>
    <property type="match status" value="1"/>
</dbReference>
<dbReference type="PROSITE" id="PS50850">
    <property type="entry name" value="MFS"/>
    <property type="match status" value="1"/>
</dbReference>
<evidence type="ECO:0000256" key="4">
    <source>
        <dbReference type="ARBA" id="ARBA00023136"/>
    </source>
</evidence>
<evidence type="ECO:0000256" key="3">
    <source>
        <dbReference type="ARBA" id="ARBA00022989"/>
    </source>
</evidence>
<dbReference type="AlphaFoldDB" id="A0AB35RLK9"/>
<sequence length="416" mass="44039">MEKRHVSQQASARLWPLIALASLILMITMGVRQTVGLFVHPIVHSTTMSIAEVSMALAIGQLMWGAFQPLFGAWADKRGAFNVLVIGAILIALGQLGTLWASSFLPLTLAQGLLSPAGAAAGSFSVLIGIVAARLPSDKGSVASGMINAGGSMGQFIFAPLIQLIVSLRGVAAGLVFLALAALSTIIPSWFLCRKSEKPSPTLAQPAQSDDPGLKQQIRAAFRHPSYLLLHAGFLTCGFHVAFLTTHLPSEVSLCGHDASVSAISLSLIGLCNIAGSIFAGFLGKRFPMKYILAVLYASRAILIIAFLLSSKTPMAFYLFACAIGLTWLATVPPTAGIVGKLFGTRYLATLFGFTLFSHQVGAFFGAWLGGLAMEYAGNLDWVWYADIALALLAALINLPIQEKNTAVPLKPTRIT</sequence>
<keyword evidence="8" id="KW-1185">Reference proteome</keyword>
<dbReference type="CDD" id="cd17355">
    <property type="entry name" value="MFS_YcxA_like"/>
    <property type="match status" value="1"/>
</dbReference>
<evidence type="ECO:0000313" key="8">
    <source>
        <dbReference type="Proteomes" id="UP001286589"/>
    </source>
</evidence>
<feature type="transmembrane region" description="Helical" evidence="5">
    <location>
        <begin position="291"/>
        <end position="309"/>
    </location>
</feature>
<dbReference type="InterPro" id="IPR020846">
    <property type="entry name" value="MFS_dom"/>
</dbReference>
<feature type="transmembrane region" description="Helical" evidence="5">
    <location>
        <begin position="79"/>
        <end position="101"/>
    </location>
</feature>
<feature type="transmembrane region" description="Helical" evidence="5">
    <location>
        <begin position="260"/>
        <end position="284"/>
    </location>
</feature>
<evidence type="ECO:0000256" key="2">
    <source>
        <dbReference type="ARBA" id="ARBA00022692"/>
    </source>
</evidence>
<dbReference type="PANTHER" id="PTHR11360">
    <property type="entry name" value="MONOCARBOXYLATE TRANSPORTER"/>
    <property type="match status" value="1"/>
</dbReference>
<dbReference type="PANTHER" id="PTHR11360:SF284">
    <property type="entry name" value="EG:103B4.3 PROTEIN-RELATED"/>
    <property type="match status" value="1"/>
</dbReference>
<gene>
    <name evidence="7" type="ORF">R0H02_11055</name>
</gene>
<dbReference type="GO" id="GO:0022857">
    <property type="term" value="F:transmembrane transporter activity"/>
    <property type="evidence" value="ECO:0007669"/>
    <property type="project" value="InterPro"/>
</dbReference>
<dbReference type="Pfam" id="PF07690">
    <property type="entry name" value="MFS_1"/>
    <property type="match status" value="1"/>
</dbReference>
<feature type="transmembrane region" description="Helical" evidence="5">
    <location>
        <begin position="113"/>
        <end position="133"/>
    </location>
</feature>
<protein>
    <submittedName>
        <fullName evidence="7">MFS transporter</fullName>
    </submittedName>
</protein>
<dbReference type="EMBL" id="JAWJAC010000006">
    <property type="protein sequence ID" value="MDV2862998.1"/>
    <property type="molecule type" value="Genomic_DNA"/>
</dbReference>
<dbReference type="InterPro" id="IPR011701">
    <property type="entry name" value="MFS"/>
</dbReference>
<feature type="transmembrane region" description="Helical" evidence="5">
    <location>
        <begin position="12"/>
        <end position="31"/>
    </location>
</feature>
<reference evidence="7 8" key="1">
    <citation type="submission" date="2023-10" db="EMBL/GenBank/DDBJ databases">
        <title>Phytobacter spp. The emergence of a new genus of hospital-origin enterobacteria encoding carbapenemases in Argentina.</title>
        <authorList>
            <person name="Vay C."/>
            <person name="Almuzara M."/>
            <person name="Traglia G.M."/>
            <person name="Campos J."/>
        </authorList>
    </citation>
    <scope>NUCLEOTIDE SEQUENCE [LARGE SCALE GENOMIC DNA]</scope>
    <source>
        <strain evidence="7 8">CVMA36</strain>
    </source>
</reference>